<dbReference type="GO" id="GO:0005886">
    <property type="term" value="C:plasma membrane"/>
    <property type="evidence" value="ECO:0007669"/>
    <property type="project" value="TreeGrafter"/>
</dbReference>
<feature type="coiled-coil region" evidence="14">
    <location>
        <begin position="1010"/>
        <end position="1037"/>
    </location>
</feature>
<keyword evidence="14" id="KW-0175">Coiled coil</keyword>
<name>A0AA41NB22_SCICA</name>
<dbReference type="InterPro" id="IPR018494">
    <property type="entry name" value="Oxysterol-bd_CS"/>
</dbReference>
<organism evidence="17 18">
    <name type="scientific">Sciurus carolinensis</name>
    <name type="common">Eastern gray squirrel</name>
    <dbReference type="NCBI Taxonomy" id="30640"/>
    <lineage>
        <taxon>Eukaryota</taxon>
        <taxon>Metazoa</taxon>
        <taxon>Chordata</taxon>
        <taxon>Craniata</taxon>
        <taxon>Vertebrata</taxon>
        <taxon>Euteleostomi</taxon>
        <taxon>Mammalia</taxon>
        <taxon>Eutheria</taxon>
        <taxon>Euarchontoglires</taxon>
        <taxon>Glires</taxon>
        <taxon>Rodentia</taxon>
        <taxon>Sciuromorpha</taxon>
        <taxon>Sciuridae</taxon>
        <taxon>Sciurinae</taxon>
        <taxon>Sciurini</taxon>
        <taxon>Sciurus</taxon>
    </lineage>
</organism>
<feature type="region of interest" description="Disordered" evidence="15">
    <location>
        <begin position="565"/>
        <end position="584"/>
    </location>
</feature>
<evidence type="ECO:0000256" key="3">
    <source>
        <dbReference type="ARBA" id="ARBA00008889"/>
    </source>
</evidence>
<dbReference type="GO" id="GO:0031965">
    <property type="term" value="C:nuclear membrane"/>
    <property type="evidence" value="ECO:0007669"/>
    <property type="project" value="TreeGrafter"/>
</dbReference>
<evidence type="ECO:0000256" key="7">
    <source>
        <dbReference type="ARBA" id="ARBA00023121"/>
    </source>
</evidence>
<feature type="compositionally biased region" description="Low complexity" evidence="15">
    <location>
        <begin position="268"/>
        <end position="284"/>
    </location>
</feature>
<dbReference type="Pfam" id="PF01237">
    <property type="entry name" value="Oxysterol_BP"/>
    <property type="match status" value="1"/>
</dbReference>
<dbReference type="SUPFAM" id="SSF160369">
    <property type="entry name" value="Ribosomal protein L10-like"/>
    <property type="match status" value="1"/>
</dbReference>
<keyword evidence="13" id="KW-0813">Transport</keyword>
<dbReference type="PANTHER" id="PTHR10972">
    <property type="entry name" value="OXYSTEROL-BINDING PROTEIN-RELATED"/>
    <property type="match status" value="1"/>
</dbReference>
<dbReference type="InterPro" id="IPR032710">
    <property type="entry name" value="NTF2-like_dom_sf"/>
</dbReference>
<evidence type="ECO:0000256" key="14">
    <source>
        <dbReference type="SAM" id="Coils"/>
    </source>
</evidence>
<evidence type="ECO:0000313" key="17">
    <source>
        <dbReference type="EMBL" id="MBZ3886916.1"/>
    </source>
</evidence>
<dbReference type="Gene3D" id="3.10.450.240">
    <property type="match status" value="1"/>
</dbReference>
<dbReference type="FunFam" id="3.30.70.1730:FF:000006">
    <property type="entry name" value="39S ribosomal protein L10, mitochondrial"/>
    <property type="match status" value="1"/>
</dbReference>
<dbReference type="InterPro" id="IPR007379">
    <property type="entry name" value="Tim44-like_dom"/>
</dbReference>
<comment type="similarity">
    <text evidence="3">Belongs to the universal ribosomal protein uL10 family.</text>
</comment>
<sequence length="1398" mass="158425">MAAAPSGVLRGALLPQAGRLPTLQTVRYGSKAVTRHRRVMHFERQKLMAVTEYIPPKPAINPRCLPPPPRPPKEETGLIRLLRREIAAVFRDNRMIAICQNVALSAEDKLAMRHQLRKHKILMKVFPNQVLKPFLEDSKYQNLLPLFVGHNMLLVSEEPKVKEMVRILKGVPFLPLLGGCIDDTILSRQGFINYSKLPSVSLLQGELVGGLTLLMAQTHSLLQHQSIQLTALLDQYIRQQHEGDSVMLARVTSPSSMDFQERDTPSLAESTQSSKPSSTQQASELWEVVEEPRGRLGAEGVKPERQEGHLLKKRKWPLKGWHKITKGKLHGSIDVRLSVMSINKKAQRIDLDTEDNIYHLKIKSQDLFQSWVAQLRAHRLAQHLDMASTAHRKAPGTQLLTAGSTSALPGVGPQEKVSSWLRDSDGLDRCSHALSECQGKLQELHRLLQSLESLHRIPSAPVIPTHQASVTTERPKKGKRTSRMWCTQSFAKDDTIGRVGRLHGSVPNLSRYLESRDSSGSRGLPPPDYAHLQRSFWALAQKVHSSLSSVLAALTTERDRLRDLHQGSELSRMGVSEAPAGQRRLHSLSMSSDTTADSFSSLNPEEQEALYMKGRELTPQLSQSSVLSLADSHTEFFDACEVLLSASSSENEGSEEEEESCTSEITTSLSEEVLDLRGAERCQRGGCVPARAAGPPRRRCLPAASGPGADVSLWNILRNNIGKDLSKVSMPVQLNEPLNTLQRLCEELEYSSLLDQASRMADPCERMVYIAAFAVSAYSSTYHRAGCKPFNPVLGETYECERPDRGFRFISEQVSHHPPISACHAESENFVFWQDMKWKNKFWGKSLEIVPVGTVNVSLPRFGDHFEWNKVTSCIHNILSGQRWIEHYGEVLIRNTQDSSCHCKITFCKAKYWSSNVHEVQGAVLSRSGRVLHRLFGKWHEGLYRGPPPGGQCIWKPNSMPPDHERNFGFTQFALELNELTAELKRTLPSTDTRLRPDQRYLEEGNIQAAEAQKRRIEQLQRDRRRVMEENNIVHQARFFRRQTDSSGKEWWVTNNTYWRLRAEPGYGNLDGAVLWKNFAIQISCASPRCRLLSKISEVPNFDVICYREGKKLQSVLVTQSTTVVPVRTKKRFTPPTYEPKYKTEKEFLEHARKAGLVIPPERLERPIHLACTAGIFDAYVPPEGDARMSSLSKEGLKQRTERLKKNAASQLSIRKIKEFDANFKTKDFPEKAKDIFIEAHLCLNNSDHDRLHTLVTEHCFPDMVWDTKYKTIRWCFVESLEPAQVVQVRCSSMVNQSNVYGQVTVRMHTRQTLAIYDRFGRLMYGQEDVPKDVLEYIVFEKHLVNPYGSWRMHGKIVPPWAPPKQPILKTVMIPGPQMEPWENYEEAQGEALKSQLA</sequence>
<evidence type="ECO:0000256" key="4">
    <source>
        <dbReference type="ARBA" id="ARBA00022946"/>
    </source>
</evidence>
<evidence type="ECO:0000256" key="12">
    <source>
        <dbReference type="RuleBase" id="RU003844"/>
    </source>
</evidence>
<evidence type="ECO:0000313" key="18">
    <source>
        <dbReference type="Proteomes" id="UP001166674"/>
    </source>
</evidence>
<comment type="similarity">
    <text evidence="2 12">Belongs to the OSBP family.</text>
</comment>
<evidence type="ECO:0000256" key="9">
    <source>
        <dbReference type="ARBA" id="ARBA00023274"/>
    </source>
</evidence>
<keyword evidence="6 13" id="KW-0445">Lipid transport</keyword>
<dbReference type="InterPro" id="IPR001790">
    <property type="entry name" value="Ribosomal_uL10"/>
</dbReference>
<dbReference type="FunFam" id="3.30.70.3490:FF:000002">
    <property type="entry name" value="Oxysterol-binding protein"/>
    <property type="match status" value="1"/>
</dbReference>
<dbReference type="SUPFAM" id="SSF54427">
    <property type="entry name" value="NTF2-like"/>
    <property type="match status" value="1"/>
</dbReference>
<evidence type="ECO:0000256" key="1">
    <source>
        <dbReference type="ARBA" id="ARBA00004173"/>
    </source>
</evidence>
<dbReference type="Gene3D" id="2.40.160.120">
    <property type="match status" value="1"/>
</dbReference>
<dbReference type="InterPro" id="IPR037239">
    <property type="entry name" value="OSBP_sf"/>
</dbReference>
<dbReference type="FunFam" id="2.30.29.30:FF:000616">
    <property type="entry name" value="Oxysterol-binding protein-like 7"/>
    <property type="match status" value="1"/>
</dbReference>
<dbReference type="CDD" id="cd05797">
    <property type="entry name" value="Ribosomal_L10"/>
    <property type="match status" value="1"/>
</dbReference>
<dbReference type="GO" id="GO:0005829">
    <property type="term" value="C:cytosol"/>
    <property type="evidence" value="ECO:0007669"/>
    <property type="project" value="TreeGrafter"/>
</dbReference>
<keyword evidence="7" id="KW-0446">Lipid-binding</keyword>
<dbReference type="GO" id="GO:0005743">
    <property type="term" value="C:mitochondrial inner membrane"/>
    <property type="evidence" value="ECO:0007669"/>
    <property type="project" value="UniProtKB-ARBA"/>
</dbReference>
<keyword evidence="4" id="KW-0809">Transit peptide</keyword>
<dbReference type="PROSITE" id="PS01013">
    <property type="entry name" value="OSBP"/>
    <property type="match status" value="1"/>
</dbReference>
<dbReference type="InterPro" id="IPR043141">
    <property type="entry name" value="Ribosomal_uL10-like_sf"/>
</dbReference>
<feature type="region of interest" description="Disordered" evidence="15">
    <location>
        <begin position="647"/>
        <end position="667"/>
    </location>
</feature>
<dbReference type="Gene3D" id="3.30.70.3490">
    <property type="match status" value="1"/>
</dbReference>
<keyword evidence="8" id="KW-0496">Mitochondrion</keyword>
<dbReference type="Pfam" id="PF04280">
    <property type="entry name" value="Tim44"/>
    <property type="match status" value="1"/>
</dbReference>
<dbReference type="GO" id="GO:0097038">
    <property type="term" value="C:perinuclear endoplasmic reticulum"/>
    <property type="evidence" value="ECO:0007669"/>
    <property type="project" value="TreeGrafter"/>
</dbReference>
<protein>
    <recommendedName>
        <fullName evidence="13">Oxysterol-binding protein</fullName>
    </recommendedName>
</protein>
<evidence type="ECO:0000256" key="6">
    <source>
        <dbReference type="ARBA" id="ARBA00023055"/>
    </source>
</evidence>
<dbReference type="InterPro" id="IPR000648">
    <property type="entry name" value="Oxysterol-bd"/>
</dbReference>
<evidence type="ECO:0000256" key="5">
    <source>
        <dbReference type="ARBA" id="ARBA00022980"/>
    </source>
</evidence>
<feature type="compositionally biased region" description="Acidic residues" evidence="15">
    <location>
        <begin position="652"/>
        <end position="661"/>
    </location>
</feature>
<dbReference type="GO" id="GO:0005762">
    <property type="term" value="C:mitochondrial large ribosomal subunit"/>
    <property type="evidence" value="ECO:0007669"/>
    <property type="project" value="UniProtKB-ARBA"/>
</dbReference>
<reference evidence="17" key="1">
    <citation type="submission" date="2020-03" db="EMBL/GenBank/DDBJ databases">
        <title>Studies in the Genomics of Life Span.</title>
        <authorList>
            <person name="Glass D."/>
        </authorList>
    </citation>
    <scope>NUCLEOTIDE SEQUENCE</scope>
    <source>
        <strain evidence="17">SUZIE</strain>
        <tissue evidence="17">Muscle</tissue>
    </source>
</reference>
<evidence type="ECO:0000256" key="8">
    <source>
        <dbReference type="ARBA" id="ARBA00023128"/>
    </source>
</evidence>
<dbReference type="InterPro" id="IPR047865">
    <property type="entry name" value="Ribosomal_uL10_bac_type"/>
</dbReference>
<dbReference type="PANTHER" id="PTHR10972:SF85">
    <property type="entry name" value="OXYSTEROL-BINDING PROTEIN-RELATED PROTEIN 7"/>
    <property type="match status" value="1"/>
</dbReference>
<evidence type="ECO:0000256" key="13">
    <source>
        <dbReference type="RuleBase" id="RU003845"/>
    </source>
</evidence>
<dbReference type="CDD" id="cd13287">
    <property type="entry name" value="PH_ORP3_ORP6_ORP7"/>
    <property type="match status" value="1"/>
</dbReference>
<comment type="caution">
    <text evidence="17">The sequence shown here is derived from an EMBL/GenBank/DDBJ whole genome shotgun (WGS) entry which is preliminary data.</text>
</comment>
<comment type="similarity">
    <text evidence="10">Belongs to the mitochondrion-specific ribosomal protein mL45 family.</text>
</comment>
<keyword evidence="9" id="KW-0687">Ribonucleoprotein</keyword>
<dbReference type="Pfam" id="PF00466">
    <property type="entry name" value="Ribosomal_L10"/>
    <property type="match status" value="1"/>
</dbReference>
<dbReference type="SMART" id="SM00978">
    <property type="entry name" value="Tim44"/>
    <property type="match status" value="1"/>
</dbReference>
<dbReference type="GO" id="GO:0015485">
    <property type="term" value="F:cholesterol binding"/>
    <property type="evidence" value="ECO:0007669"/>
    <property type="project" value="TreeGrafter"/>
</dbReference>
<dbReference type="GO" id="GO:0120009">
    <property type="term" value="P:intermembrane lipid transfer"/>
    <property type="evidence" value="ECO:0007669"/>
    <property type="project" value="UniProtKB-ARBA"/>
</dbReference>
<feature type="domain" description="Tim44-like" evidence="16">
    <location>
        <begin position="1210"/>
        <end position="1358"/>
    </location>
</feature>
<gene>
    <name evidence="17" type="ORF">SUZIE_190340</name>
</gene>
<comment type="function">
    <text evidence="11">Component of the mitochondrial large ribosomal subunit (mt-LSU). Within the mitochondrial ribosomes, required to direct the nascent polypeptide toward the tunnel exit and position the exit at a distance from the membrane surface.</text>
</comment>
<evidence type="ECO:0000259" key="16">
    <source>
        <dbReference type="SMART" id="SM00978"/>
    </source>
</evidence>
<dbReference type="SUPFAM" id="SSF50729">
    <property type="entry name" value="PH domain-like"/>
    <property type="match status" value="1"/>
</dbReference>
<keyword evidence="5" id="KW-0689">Ribosomal protein</keyword>
<evidence type="ECO:0000256" key="2">
    <source>
        <dbReference type="ARBA" id="ARBA00008842"/>
    </source>
</evidence>
<comment type="subcellular location">
    <subcellularLocation>
        <location evidence="1">Mitochondrion</location>
    </subcellularLocation>
</comment>
<dbReference type="FunFam" id="3.10.450.240:FF:000003">
    <property type="entry name" value="39S ribosomal protein L45, mitochondrial"/>
    <property type="match status" value="1"/>
</dbReference>
<proteinExistence type="inferred from homology"/>
<evidence type="ECO:0000256" key="15">
    <source>
        <dbReference type="SAM" id="MobiDB-lite"/>
    </source>
</evidence>
<dbReference type="FunFam" id="2.40.160.120:FF:000001">
    <property type="entry name" value="Oxysterol-binding protein"/>
    <property type="match status" value="1"/>
</dbReference>
<evidence type="ECO:0000256" key="10">
    <source>
        <dbReference type="ARBA" id="ARBA00038073"/>
    </source>
</evidence>
<feature type="region of interest" description="Disordered" evidence="15">
    <location>
        <begin position="254"/>
        <end position="285"/>
    </location>
</feature>
<accession>A0AA41NB22</accession>
<dbReference type="Gene3D" id="3.30.70.1730">
    <property type="match status" value="1"/>
</dbReference>
<dbReference type="EMBL" id="JAATJV010411964">
    <property type="protein sequence ID" value="MBZ3886916.1"/>
    <property type="molecule type" value="Genomic_DNA"/>
</dbReference>
<dbReference type="Proteomes" id="UP001166674">
    <property type="component" value="Unassembled WGS sequence"/>
</dbReference>
<keyword evidence="18" id="KW-1185">Reference proteome</keyword>
<evidence type="ECO:0000256" key="11">
    <source>
        <dbReference type="ARBA" id="ARBA00045355"/>
    </source>
</evidence>
<dbReference type="SUPFAM" id="SSF144000">
    <property type="entry name" value="Oxysterol-binding protein-like"/>
    <property type="match status" value="1"/>
</dbReference>